<dbReference type="PANTHER" id="PTHR32322:SF9">
    <property type="entry name" value="AMINO-ACID METABOLITE EFFLUX PUMP-RELATED"/>
    <property type="match status" value="1"/>
</dbReference>
<feature type="transmembrane region" description="Helical" evidence="5">
    <location>
        <begin position="277"/>
        <end position="294"/>
    </location>
</feature>
<protein>
    <submittedName>
        <fullName evidence="7">Drug/metabolite transporter (DMT)-like permease</fullName>
    </submittedName>
</protein>
<evidence type="ECO:0000256" key="3">
    <source>
        <dbReference type="ARBA" id="ARBA00022989"/>
    </source>
</evidence>
<dbReference type="Pfam" id="PF00892">
    <property type="entry name" value="EamA"/>
    <property type="match status" value="2"/>
</dbReference>
<keyword evidence="8" id="KW-1185">Reference proteome</keyword>
<dbReference type="Proteomes" id="UP000294599">
    <property type="component" value="Unassembled WGS sequence"/>
</dbReference>
<feature type="transmembrane region" description="Helical" evidence="5">
    <location>
        <begin position="108"/>
        <end position="127"/>
    </location>
</feature>
<dbReference type="SUPFAM" id="SSF103481">
    <property type="entry name" value="Multidrug resistance efflux transporter EmrE"/>
    <property type="match status" value="2"/>
</dbReference>
<comment type="subcellular location">
    <subcellularLocation>
        <location evidence="1">Membrane</location>
        <topology evidence="1">Multi-pass membrane protein</topology>
    </subcellularLocation>
</comment>
<dbReference type="OrthoDB" id="9810556at2"/>
<feature type="domain" description="EamA" evidence="6">
    <location>
        <begin position="166"/>
        <end position="294"/>
    </location>
</feature>
<comment type="caution">
    <text evidence="7">The sequence shown here is derived from an EMBL/GenBank/DDBJ whole genome shotgun (WGS) entry which is preliminary data.</text>
</comment>
<dbReference type="PANTHER" id="PTHR32322">
    <property type="entry name" value="INNER MEMBRANE TRANSPORTER"/>
    <property type="match status" value="1"/>
</dbReference>
<evidence type="ECO:0000256" key="5">
    <source>
        <dbReference type="SAM" id="Phobius"/>
    </source>
</evidence>
<feature type="transmembrane region" description="Helical" evidence="5">
    <location>
        <begin position="221"/>
        <end position="242"/>
    </location>
</feature>
<keyword evidence="3 5" id="KW-1133">Transmembrane helix</keyword>
<evidence type="ECO:0000256" key="2">
    <source>
        <dbReference type="ARBA" id="ARBA00022692"/>
    </source>
</evidence>
<dbReference type="RefSeq" id="WP_123521334.1">
    <property type="nucleotide sequence ID" value="NZ_JBHLWF010000005.1"/>
</dbReference>
<feature type="domain" description="EamA" evidence="6">
    <location>
        <begin position="28"/>
        <end position="152"/>
    </location>
</feature>
<dbReference type="InterPro" id="IPR037185">
    <property type="entry name" value="EmrE-like"/>
</dbReference>
<dbReference type="InterPro" id="IPR000620">
    <property type="entry name" value="EamA_dom"/>
</dbReference>
<dbReference type="EMBL" id="SMAF01000001">
    <property type="protein sequence ID" value="TCT01419.1"/>
    <property type="molecule type" value="Genomic_DNA"/>
</dbReference>
<proteinExistence type="predicted"/>
<organism evidence="7 8">
    <name type="scientific">Pseudofulvimonas gallinarii</name>
    <dbReference type="NCBI Taxonomy" id="634155"/>
    <lineage>
        <taxon>Bacteria</taxon>
        <taxon>Pseudomonadati</taxon>
        <taxon>Pseudomonadota</taxon>
        <taxon>Gammaproteobacteria</taxon>
        <taxon>Lysobacterales</taxon>
        <taxon>Rhodanobacteraceae</taxon>
        <taxon>Pseudofulvimonas</taxon>
    </lineage>
</organism>
<evidence type="ECO:0000256" key="4">
    <source>
        <dbReference type="ARBA" id="ARBA00023136"/>
    </source>
</evidence>
<keyword evidence="2 5" id="KW-0812">Transmembrane</keyword>
<sequence>MSSNPAAIESPLPPATRTAEWRNSLDLLVLGAIWGGSFMLQRVAAPEFGALALVELRVLFGTLVLLPFLVAAWPRLKPYRWRLALIGLLNSAVPFVLFAWAAGRAPAAIGAITNSMAALFAVLVAALMFRERIGARRGIGLLAGFAGVIVLVGGRSVGLDTVWAGIAGTLAALCYGVAGNLVKRWLTGLPSTATAAATLAWTTLLLAPWAIASWPQARPGTNAWVCAIILGLVATGAAYAMYFRMIERMGPSRAATVTYLVPLSGVAWAWALLGEAVTPTMVFAGALILGGVALNQARPAVASRSGQSA</sequence>
<dbReference type="AlphaFoldDB" id="A0A4R3LPH7"/>
<feature type="transmembrane region" description="Helical" evidence="5">
    <location>
        <begin position="254"/>
        <end position="271"/>
    </location>
</feature>
<evidence type="ECO:0000313" key="8">
    <source>
        <dbReference type="Proteomes" id="UP000294599"/>
    </source>
</evidence>
<evidence type="ECO:0000259" key="6">
    <source>
        <dbReference type="Pfam" id="PF00892"/>
    </source>
</evidence>
<evidence type="ECO:0000313" key="7">
    <source>
        <dbReference type="EMBL" id="TCT01419.1"/>
    </source>
</evidence>
<gene>
    <name evidence="7" type="ORF">EDC25_101289</name>
</gene>
<dbReference type="GO" id="GO:0016020">
    <property type="term" value="C:membrane"/>
    <property type="evidence" value="ECO:0007669"/>
    <property type="project" value="UniProtKB-SubCell"/>
</dbReference>
<reference evidence="7 8" key="1">
    <citation type="submission" date="2019-03" db="EMBL/GenBank/DDBJ databases">
        <title>Genomic Encyclopedia of Type Strains, Phase IV (KMG-IV): sequencing the most valuable type-strain genomes for metagenomic binning, comparative biology and taxonomic classification.</title>
        <authorList>
            <person name="Goeker M."/>
        </authorList>
    </citation>
    <scope>NUCLEOTIDE SEQUENCE [LARGE SCALE GENOMIC DNA]</scope>
    <source>
        <strain evidence="7 8">DSM 21944</strain>
    </source>
</reference>
<name>A0A4R3LPH7_9GAMM</name>
<feature type="transmembrane region" description="Helical" evidence="5">
    <location>
        <begin position="194"/>
        <end position="215"/>
    </location>
</feature>
<accession>A0A4R3LPH7</accession>
<feature type="transmembrane region" description="Helical" evidence="5">
    <location>
        <begin position="50"/>
        <end position="71"/>
    </location>
</feature>
<feature type="transmembrane region" description="Helical" evidence="5">
    <location>
        <begin position="163"/>
        <end position="182"/>
    </location>
</feature>
<evidence type="ECO:0000256" key="1">
    <source>
        <dbReference type="ARBA" id="ARBA00004141"/>
    </source>
</evidence>
<feature type="transmembrane region" description="Helical" evidence="5">
    <location>
        <begin position="83"/>
        <end position="102"/>
    </location>
</feature>
<keyword evidence="4 5" id="KW-0472">Membrane</keyword>
<feature type="transmembrane region" description="Helical" evidence="5">
    <location>
        <begin position="139"/>
        <end position="157"/>
    </location>
</feature>
<dbReference type="InterPro" id="IPR050638">
    <property type="entry name" value="AA-Vitamin_Transporters"/>
</dbReference>